<comment type="subcellular location">
    <subcellularLocation>
        <location evidence="1">Nucleus</location>
    </subcellularLocation>
</comment>
<evidence type="ECO:0000256" key="2">
    <source>
        <dbReference type="ARBA" id="ARBA00023015"/>
    </source>
</evidence>
<feature type="domain" description="BZIP" evidence="7">
    <location>
        <begin position="21"/>
        <end position="84"/>
    </location>
</feature>
<dbReference type="PANTHER" id="PTHR45764">
    <property type="entry name" value="BZIP TRANSCRIPTION FACTOR 44"/>
    <property type="match status" value="1"/>
</dbReference>
<dbReference type="PANTHER" id="PTHR45764:SF38">
    <property type="entry name" value="BZIP TRANSCRIPTION FACTOR 44"/>
    <property type="match status" value="1"/>
</dbReference>
<evidence type="ECO:0000256" key="4">
    <source>
        <dbReference type="ARBA" id="ARBA00023163"/>
    </source>
</evidence>
<evidence type="ECO:0000256" key="5">
    <source>
        <dbReference type="ARBA" id="ARBA00023242"/>
    </source>
</evidence>
<keyword evidence="9" id="KW-1185">Reference proteome</keyword>
<dbReference type="Pfam" id="PF00170">
    <property type="entry name" value="bZIP_1"/>
    <property type="match status" value="1"/>
</dbReference>
<dbReference type="GO" id="GO:0003700">
    <property type="term" value="F:DNA-binding transcription factor activity"/>
    <property type="evidence" value="ECO:0007669"/>
    <property type="project" value="InterPro"/>
</dbReference>
<dbReference type="GO" id="GO:0045893">
    <property type="term" value="P:positive regulation of DNA-templated transcription"/>
    <property type="evidence" value="ECO:0007669"/>
    <property type="project" value="TreeGrafter"/>
</dbReference>
<dbReference type="GO" id="GO:0046982">
    <property type="term" value="F:protein heterodimerization activity"/>
    <property type="evidence" value="ECO:0007669"/>
    <property type="project" value="UniProtKB-ARBA"/>
</dbReference>
<dbReference type="GO" id="GO:0000976">
    <property type="term" value="F:transcription cis-regulatory region binding"/>
    <property type="evidence" value="ECO:0007669"/>
    <property type="project" value="TreeGrafter"/>
</dbReference>
<dbReference type="CDD" id="cd14702">
    <property type="entry name" value="bZIP_plant_GBF1"/>
    <property type="match status" value="1"/>
</dbReference>
<gene>
    <name evidence="8" type="ORF">SHERM_05818</name>
</gene>
<evidence type="ECO:0000256" key="3">
    <source>
        <dbReference type="ARBA" id="ARBA00023125"/>
    </source>
</evidence>
<dbReference type="PROSITE" id="PS50217">
    <property type="entry name" value="BZIP"/>
    <property type="match status" value="1"/>
</dbReference>
<feature type="compositionally biased region" description="Polar residues" evidence="6">
    <location>
        <begin position="1"/>
        <end position="13"/>
    </location>
</feature>
<keyword evidence="3" id="KW-0238">DNA-binding</keyword>
<keyword evidence="4" id="KW-0804">Transcription</keyword>
<dbReference type="InterPro" id="IPR045314">
    <property type="entry name" value="bZIP_plant_GBF1"/>
</dbReference>
<reference evidence="8" key="1">
    <citation type="submission" date="2019-12" db="EMBL/GenBank/DDBJ databases">
        <authorList>
            <person name="Scholes J."/>
        </authorList>
    </citation>
    <scope>NUCLEOTIDE SEQUENCE</scope>
</reference>
<dbReference type="AlphaFoldDB" id="A0A9N7NY62"/>
<keyword evidence="5" id="KW-0539">Nucleus</keyword>
<dbReference type="OrthoDB" id="551672at2759"/>
<sequence>MASPSATLSGSCSEENHTTIDSRKRKRMLSNRESARRSRMRKQKHLDDLKTQTANLRAENDLILNNVNFATHNYLKMESENSVLRAQIGELSHRLQALNDIISCCMSKNDGFAPGLVGYDDDQMVLGGFDDVLSPNWSMVHMNHPIMASSDLFMY</sequence>
<dbReference type="SMART" id="SM00338">
    <property type="entry name" value="BRLZ"/>
    <property type="match status" value="1"/>
</dbReference>
<protein>
    <submittedName>
        <fullName evidence="8">Basic leucine-zipper 44</fullName>
    </submittedName>
</protein>
<proteinExistence type="predicted"/>
<evidence type="ECO:0000313" key="9">
    <source>
        <dbReference type="Proteomes" id="UP001153555"/>
    </source>
</evidence>
<evidence type="ECO:0000313" key="8">
    <source>
        <dbReference type="EMBL" id="CAA0839249.1"/>
    </source>
</evidence>
<dbReference type="GO" id="GO:0005634">
    <property type="term" value="C:nucleus"/>
    <property type="evidence" value="ECO:0007669"/>
    <property type="project" value="UniProtKB-SubCell"/>
</dbReference>
<dbReference type="InterPro" id="IPR046347">
    <property type="entry name" value="bZIP_sf"/>
</dbReference>
<dbReference type="PROSITE" id="PS00036">
    <property type="entry name" value="BZIP_BASIC"/>
    <property type="match status" value="1"/>
</dbReference>
<dbReference type="InterPro" id="IPR004827">
    <property type="entry name" value="bZIP"/>
</dbReference>
<keyword evidence="2" id="KW-0805">Transcription regulation</keyword>
<dbReference type="SUPFAM" id="SSF57959">
    <property type="entry name" value="Leucine zipper domain"/>
    <property type="match status" value="1"/>
</dbReference>
<evidence type="ECO:0000256" key="1">
    <source>
        <dbReference type="ARBA" id="ARBA00004123"/>
    </source>
</evidence>
<accession>A0A9N7NY62</accession>
<dbReference type="Gene3D" id="1.20.5.170">
    <property type="match status" value="1"/>
</dbReference>
<dbReference type="EMBL" id="CACSLK010031421">
    <property type="protein sequence ID" value="CAA0839249.1"/>
    <property type="molecule type" value="Genomic_DNA"/>
</dbReference>
<evidence type="ECO:0000256" key="6">
    <source>
        <dbReference type="SAM" id="MobiDB-lite"/>
    </source>
</evidence>
<comment type="caution">
    <text evidence="8">The sequence shown here is derived from an EMBL/GenBank/DDBJ whole genome shotgun (WGS) entry which is preliminary data.</text>
</comment>
<dbReference type="FunFam" id="1.20.5.170:FF:000020">
    <property type="entry name" value="BZIP transcription factor"/>
    <property type="match status" value="1"/>
</dbReference>
<feature type="region of interest" description="Disordered" evidence="6">
    <location>
        <begin position="1"/>
        <end position="52"/>
    </location>
</feature>
<name>A0A9N7NY62_STRHE</name>
<organism evidence="8 9">
    <name type="scientific">Striga hermonthica</name>
    <name type="common">Purple witchweed</name>
    <name type="synonym">Buchnera hermonthica</name>
    <dbReference type="NCBI Taxonomy" id="68872"/>
    <lineage>
        <taxon>Eukaryota</taxon>
        <taxon>Viridiplantae</taxon>
        <taxon>Streptophyta</taxon>
        <taxon>Embryophyta</taxon>
        <taxon>Tracheophyta</taxon>
        <taxon>Spermatophyta</taxon>
        <taxon>Magnoliopsida</taxon>
        <taxon>eudicotyledons</taxon>
        <taxon>Gunneridae</taxon>
        <taxon>Pentapetalae</taxon>
        <taxon>asterids</taxon>
        <taxon>lamiids</taxon>
        <taxon>Lamiales</taxon>
        <taxon>Orobanchaceae</taxon>
        <taxon>Buchnereae</taxon>
        <taxon>Striga</taxon>
    </lineage>
</organism>
<evidence type="ECO:0000259" key="7">
    <source>
        <dbReference type="PROSITE" id="PS50217"/>
    </source>
</evidence>
<dbReference type="Proteomes" id="UP001153555">
    <property type="component" value="Unassembled WGS sequence"/>
</dbReference>